<dbReference type="NCBIfam" id="TIGR03464">
    <property type="entry name" value="HpnC"/>
    <property type="match status" value="1"/>
</dbReference>
<feature type="compositionally biased region" description="Basic and acidic residues" evidence="1">
    <location>
        <begin position="26"/>
        <end position="46"/>
    </location>
</feature>
<dbReference type="InterPro" id="IPR002060">
    <property type="entry name" value="Squ/phyt_synthse"/>
</dbReference>
<dbReference type="InterPro" id="IPR044843">
    <property type="entry name" value="Trans_IPPS_bact-type"/>
</dbReference>
<dbReference type="InterPro" id="IPR017827">
    <property type="entry name" value="HSQ_synthase_HpnC"/>
</dbReference>
<accession>A0ABT9QSM5</accession>
<dbReference type="Gene3D" id="1.10.600.10">
    <property type="entry name" value="Farnesyl Diphosphate Synthase"/>
    <property type="match status" value="1"/>
</dbReference>
<dbReference type="SFLD" id="SFLDS00005">
    <property type="entry name" value="Isoprenoid_Synthase_Type_I"/>
    <property type="match status" value="1"/>
</dbReference>
<evidence type="ECO:0000313" key="2">
    <source>
        <dbReference type="EMBL" id="MDP9849761.1"/>
    </source>
</evidence>
<dbReference type="RefSeq" id="WP_307567778.1">
    <property type="nucleotide sequence ID" value="NZ_JAUSQU010000001.1"/>
</dbReference>
<organism evidence="2 3">
    <name type="scientific">Streptosporangium lutulentum</name>
    <dbReference type="NCBI Taxonomy" id="1461250"/>
    <lineage>
        <taxon>Bacteria</taxon>
        <taxon>Bacillati</taxon>
        <taxon>Actinomycetota</taxon>
        <taxon>Actinomycetes</taxon>
        <taxon>Streptosporangiales</taxon>
        <taxon>Streptosporangiaceae</taxon>
        <taxon>Streptosporangium</taxon>
    </lineage>
</organism>
<evidence type="ECO:0000256" key="1">
    <source>
        <dbReference type="SAM" id="MobiDB-lite"/>
    </source>
</evidence>
<dbReference type="SFLD" id="SFLDG01018">
    <property type="entry name" value="Squalene/Phytoene_Synthase_Lik"/>
    <property type="match status" value="1"/>
</dbReference>
<proteinExistence type="predicted"/>
<dbReference type="Proteomes" id="UP001225356">
    <property type="component" value="Unassembled WGS sequence"/>
</dbReference>
<reference evidence="2 3" key="1">
    <citation type="submission" date="2023-07" db="EMBL/GenBank/DDBJ databases">
        <title>Sequencing the genomes of 1000 actinobacteria strains.</title>
        <authorList>
            <person name="Klenk H.-P."/>
        </authorList>
    </citation>
    <scope>NUCLEOTIDE SEQUENCE [LARGE SCALE GENOMIC DNA]</scope>
    <source>
        <strain evidence="2 3">DSM 46740</strain>
    </source>
</reference>
<sequence>MYSGGDDARDVVRQAHRENFPNAAGEARRENLPDAAREARRENLPDVERRARRENFPVASRLLPRGHRRHLLAVYGFARFVDDLGDEPQTEDPLRLLDDVDADLDRLYAGRAPLLPAVGTLAPTVETCSIPAQPFRRLVEANRRDQLVSRYDTFDDLLTYCELSANPVGHIVLHVFGMADPSRLALSDRVCTALQIIEHCQDVGEDHARGRVYLPGEDLRRFGCVESDLAGTTTPTRLRGVVALQTERAGRLLNEGDPLISSMTGFARVAVAGYVAGGLATAAALARAGYDVLGQTVRPRRTRLLTEWLRILRRGGCGRGHL</sequence>
<dbReference type="SFLD" id="SFLDG01212">
    <property type="entry name" value="Phytoene_synthase_like"/>
    <property type="match status" value="1"/>
</dbReference>
<evidence type="ECO:0000313" key="3">
    <source>
        <dbReference type="Proteomes" id="UP001225356"/>
    </source>
</evidence>
<name>A0ABT9QSM5_9ACTN</name>
<feature type="region of interest" description="Disordered" evidence="1">
    <location>
        <begin position="1"/>
        <end position="46"/>
    </location>
</feature>
<dbReference type="SUPFAM" id="SSF48576">
    <property type="entry name" value="Terpenoid synthases"/>
    <property type="match status" value="1"/>
</dbReference>
<dbReference type="PANTHER" id="PTHR31480">
    <property type="entry name" value="BIFUNCTIONAL LYCOPENE CYCLASE/PHYTOENE SYNTHASE"/>
    <property type="match status" value="1"/>
</dbReference>
<keyword evidence="3" id="KW-1185">Reference proteome</keyword>
<protein>
    <submittedName>
        <fullName evidence="2">Squalene synthase HpnC</fullName>
    </submittedName>
</protein>
<dbReference type="Pfam" id="PF00494">
    <property type="entry name" value="SQS_PSY"/>
    <property type="match status" value="1"/>
</dbReference>
<feature type="compositionally biased region" description="Basic and acidic residues" evidence="1">
    <location>
        <begin position="1"/>
        <end position="19"/>
    </location>
</feature>
<dbReference type="InterPro" id="IPR008949">
    <property type="entry name" value="Isoprenoid_synthase_dom_sf"/>
</dbReference>
<comment type="caution">
    <text evidence="2">The sequence shown here is derived from an EMBL/GenBank/DDBJ whole genome shotgun (WGS) entry which is preliminary data.</text>
</comment>
<gene>
    <name evidence="2" type="ORF">J2853_008972</name>
</gene>
<dbReference type="EMBL" id="JAUSQU010000001">
    <property type="protein sequence ID" value="MDP9849761.1"/>
    <property type="molecule type" value="Genomic_DNA"/>
</dbReference>